<name>A0A1I7WFF3_HETBA</name>
<protein>
    <submittedName>
        <fullName evidence="2">Uncharacterized protein</fullName>
    </submittedName>
</protein>
<evidence type="ECO:0000313" key="2">
    <source>
        <dbReference type="WBParaSite" id="Hba_03714"/>
    </source>
</evidence>
<dbReference type="AlphaFoldDB" id="A0A1I7WFF3"/>
<proteinExistence type="predicted"/>
<dbReference type="WBParaSite" id="Hba_03714">
    <property type="protein sequence ID" value="Hba_03714"/>
    <property type="gene ID" value="Hba_03714"/>
</dbReference>
<keyword evidence="1" id="KW-1185">Reference proteome</keyword>
<reference evidence="2" key="1">
    <citation type="submission" date="2016-11" db="UniProtKB">
        <authorList>
            <consortium name="WormBaseParasite"/>
        </authorList>
    </citation>
    <scope>IDENTIFICATION</scope>
</reference>
<dbReference type="Proteomes" id="UP000095283">
    <property type="component" value="Unplaced"/>
</dbReference>
<accession>A0A1I7WFF3</accession>
<sequence>MPSLSILKSNTINVVEGLKEVNTITGLHMAVELKLASLHRTNHGGTTSVMSTASDDSYNLTIVRERVDNKLSIITNILNYKNEALVIKLIQLLKKQRKTH</sequence>
<organism evidence="1 2">
    <name type="scientific">Heterorhabditis bacteriophora</name>
    <name type="common">Entomopathogenic nematode worm</name>
    <dbReference type="NCBI Taxonomy" id="37862"/>
    <lineage>
        <taxon>Eukaryota</taxon>
        <taxon>Metazoa</taxon>
        <taxon>Ecdysozoa</taxon>
        <taxon>Nematoda</taxon>
        <taxon>Chromadorea</taxon>
        <taxon>Rhabditida</taxon>
        <taxon>Rhabditina</taxon>
        <taxon>Rhabditomorpha</taxon>
        <taxon>Strongyloidea</taxon>
        <taxon>Heterorhabditidae</taxon>
        <taxon>Heterorhabditis</taxon>
    </lineage>
</organism>
<evidence type="ECO:0000313" key="1">
    <source>
        <dbReference type="Proteomes" id="UP000095283"/>
    </source>
</evidence>